<accession>A0A6P7GVP0</accession>
<dbReference type="RefSeq" id="XP_028153806.1">
    <property type="nucleotide sequence ID" value="XM_028298005.1"/>
</dbReference>
<organism evidence="2">
    <name type="scientific">Diabrotica virgifera virgifera</name>
    <name type="common">western corn rootworm</name>
    <dbReference type="NCBI Taxonomy" id="50390"/>
    <lineage>
        <taxon>Eukaryota</taxon>
        <taxon>Metazoa</taxon>
        <taxon>Ecdysozoa</taxon>
        <taxon>Arthropoda</taxon>
        <taxon>Hexapoda</taxon>
        <taxon>Insecta</taxon>
        <taxon>Pterygota</taxon>
        <taxon>Neoptera</taxon>
        <taxon>Endopterygota</taxon>
        <taxon>Coleoptera</taxon>
        <taxon>Polyphaga</taxon>
        <taxon>Cucujiformia</taxon>
        <taxon>Chrysomeloidea</taxon>
        <taxon>Chrysomelidae</taxon>
        <taxon>Galerucinae</taxon>
        <taxon>Diabroticina</taxon>
        <taxon>Diabroticites</taxon>
        <taxon>Diabrotica</taxon>
    </lineage>
</organism>
<gene>
    <name evidence="2" type="primary">LOC114347285</name>
</gene>
<feature type="region of interest" description="Disordered" evidence="1">
    <location>
        <begin position="110"/>
        <end position="167"/>
    </location>
</feature>
<reference evidence="2" key="1">
    <citation type="submission" date="2025-08" db="UniProtKB">
        <authorList>
            <consortium name="RefSeq"/>
        </authorList>
    </citation>
    <scope>IDENTIFICATION</scope>
    <source>
        <tissue evidence="2">Whole insect</tissue>
    </source>
</reference>
<evidence type="ECO:0000313" key="2">
    <source>
        <dbReference type="RefSeq" id="XP_028153806.1"/>
    </source>
</evidence>
<feature type="region of interest" description="Disordered" evidence="1">
    <location>
        <begin position="317"/>
        <end position="341"/>
    </location>
</feature>
<evidence type="ECO:0000256" key="1">
    <source>
        <dbReference type="SAM" id="MobiDB-lite"/>
    </source>
</evidence>
<dbReference type="AlphaFoldDB" id="A0A6P7GVP0"/>
<name>A0A6P7GVP0_DIAVI</name>
<sequence>MSRGKKLVDMVRENQKTLLIEGNIENSNEDLGQFQVFSTVLSESSTLLELKHSSPSILVDSYENAQSIDFNNRRHITAESEINTDGYITIEAEPTTTDDGTFKDYTEDTINSDDSIADPDFNPISSDSDDNENNEIMETDNIDNAESLPILSGEQRKRRRVANPTESEINTDGYITIEAEPTTTDDGTFKNYTEDTINSDAIESTSSDIDDNENNEIMETDNIDNAESLPILSGEQRKRRRVANPTESEINTDGYITIEAEPTTTDDGTFKNYTEDTINSDAIESTSSDIDDNENNEIMETDNIDNAESLPILSGEQRKRRRVADPTMWKKNQRTTKRQKGEAYISVRGKKVPEKRVKEKDCSKCPKKCSTNFNPETRDELHRAFWHIANIEKQRQYISSLIDIIKKKSKRTEAEVSRRHNTVIYSLVKEGKKISVCQGFFLKTLDISETFVRRILSKRTQENIVQSDKRGHHIPANKRPEIAKQNIIDHINLFPRVPSHYCRKDTGKQYLASDLNVQIMYDLYKEDCLNKKINPEKLWYYRNIFNTECNLSFHTPRKDLCDKCFAFDHLPANEQAKKQSEHESHLKRKTLARNMKNSIKEKALAGDCSLAEFDLEAVRYCPKTNAKKLFYKRRLAVYNLTVFNVASKEAYNYVWHEGMAKRGSVEIASCIWKHLSENQLHSEHNFFSDTCSGQNRNVNMVSMFLYAVKNLESVFIINHFFFEPGHSMMECDSVHAHIEKKSRNVDIFDPSGWYAVIRTASRNLKYRVIEMDQTKFFDFNSLTQKTIRNKKIDTNGNKINWLKVVWFQFKKESPNTVFFKYEMDSEAFLEFDISINISVRRSVRREQKEQFDLERMYTSTMAISSEKHKNLMELCQDVIPKTYHAFYASLNECHGTDGNENISDQEDSD</sequence>
<protein>
    <submittedName>
        <fullName evidence="2">Uncharacterized protein LOC114347285 isoform X1</fullName>
    </submittedName>
</protein>
<dbReference type="PANTHER" id="PTHR10773">
    <property type="entry name" value="DNA-DIRECTED RNA POLYMERASES I, II, AND III SUBUNIT RPABC2"/>
    <property type="match status" value="1"/>
</dbReference>
<feature type="compositionally biased region" description="Acidic residues" evidence="1">
    <location>
        <begin position="127"/>
        <end position="143"/>
    </location>
</feature>
<dbReference type="InParanoid" id="A0A6P7GVP0"/>
<proteinExistence type="predicted"/>
<dbReference type="PANTHER" id="PTHR10773:SF19">
    <property type="match status" value="1"/>
</dbReference>